<dbReference type="EMBL" id="FUKJ01000224">
    <property type="protein sequence ID" value="SJM92932.1"/>
    <property type="molecule type" value="Genomic_DNA"/>
</dbReference>
<dbReference type="Gene3D" id="3.40.50.300">
    <property type="entry name" value="P-loop containing nucleotide triphosphate hydrolases"/>
    <property type="match status" value="1"/>
</dbReference>
<accession>A0A1R4H9J5</accession>
<gene>
    <name evidence="1" type="ORF">CRENPOLYSF2_300001</name>
</gene>
<evidence type="ECO:0000313" key="2">
    <source>
        <dbReference type="Proteomes" id="UP000195442"/>
    </source>
</evidence>
<dbReference type="AlphaFoldDB" id="A0A1R4H9J5"/>
<dbReference type="OrthoDB" id="9815944at2"/>
<name>A0A1R4H9J5_9GAMM</name>
<dbReference type="InterPro" id="IPR027417">
    <property type="entry name" value="P-loop_NTPase"/>
</dbReference>
<dbReference type="Proteomes" id="UP000195442">
    <property type="component" value="Unassembled WGS sequence"/>
</dbReference>
<evidence type="ECO:0000313" key="1">
    <source>
        <dbReference type="EMBL" id="SJM92932.1"/>
    </source>
</evidence>
<keyword evidence="2" id="KW-1185">Reference proteome</keyword>
<sequence length="359" mass="41126">MKIDVKVKNLGKIKEAKFHIRPMTVITGPNGTGKSFFTKTLYSILNVINKNVYHESINQTIRIIQNLLRATSTNPNIDTDNLIDTSEINSNLESLKIEFEEASNWKIDDYRAFATSKVGAVEAIRASYSLYLNRLSQTHIEFNKDFSHFINIHFDEFLAILKDPIFHYSKFFRDHIKNELQDNFQISSLSELIGFGEEKIEIEVDDLLKIQLSSTEITLDLGSDFIDEVSDLSSVVFFESPAYWKVREALKSARNNQNHQLLNRQRLTRLIGKKNDDILTGVPKYFYDLDDVLNIKTKTEGAFKSATDILENALGGEFIFKGDSLSFTDKTGREISKNLVSFGMTNRKNSDPYFKKSQL</sequence>
<dbReference type="SUPFAM" id="SSF52540">
    <property type="entry name" value="P-loop containing nucleoside triphosphate hydrolases"/>
    <property type="match status" value="1"/>
</dbReference>
<dbReference type="RefSeq" id="WP_087147173.1">
    <property type="nucleotide sequence ID" value="NZ_FUKJ01000224.1"/>
</dbReference>
<evidence type="ECO:0008006" key="3">
    <source>
        <dbReference type="Google" id="ProtNLM"/>
    </source>
</evidence>
<organism evidence="1 2">
    <name type="scientific">Crenothrix polyspora</name>
    <dbReference type="NCBI Taxonomy" id="360316"/>
    <lineage>
        <taxon>Bacteria</taxon>
        <taxon>Pseudomonadati</taxon>
        <taxon>Pseudomonadota</taxon>
        <taxon>Gammaproteobacteria</taxon>
        <taxon>Methylococcales</taxon>
        <taxon>Crenotrichaceae</taxon>
        <taxon>Crenothrix</taxon>
    </lineage>
</organism>
<proteinExistence type="predicted"/>
<protein>
    <recommendedName>
        <fullName evidence="3">AAA domain-containing protein</fullName>
    </recommendedName>
</protein>
<reference evidence="2" key="1">
    <citation type="submission" date="2017-02" db="EMBL/GenBank/DDBJ databases">
        <authorList>
            <person name="Daims H."/>
        </authorList>
    </citation>
    <scope>NUCLEOTIDE SEQUENCE [LARGE SCALE GENOMIC DNA]</scope>
</reference>